<dbReference type="AlphaFoldDB" id="A0A1A9VEY8"/>
<protein>
    <submittedName>
        <fullName evidence="1">Uncharacterized protein</fullName>
    </submittedName>
</protein>
<proteinExistence type="predicted"/>
<dbReference type="EnsemblMetazoa" id="GAUT035142-RA">
    <property type="protein sequence ID" value="GAUT035142-PA"/>
    <property type="gene ID" value="GAUT035142"/>
</dbReference>
<keyword evidence="2" id="KW-1185">Reference proteome</keyword>
<sequence length="110" mass="12662">MHLMLLKESHYTLSIRKECSSEYAHKLLTCRFNLSFLLRSSCAYDFLLKGEGWPLISAASVSVTFDMVQVLLSSIRGLRELRDVHSHKKTPLQLLNQINQRQAISRNEAK</sequence>
<accession>A0A1A9VEY8</accession>
<evidence type="ECO:0000313" key="1">
    <source>
        <dbReference type="EnsemblMetazoa" id="GAUT035142-PA"/>
    </source>
</evidence>
<name>A0A1A9VEY8_GLOAU</name>
<dbReference type="Proteomes" id="UP000078200">
    <property type="component" value="Unassembled WGS sequence"/>
</dbReference>
<organism evidence="1 2">
    <name type="scientific">Glossina austeni</name>
    <name type="common">Savannah tsetse fly</name>
    <dbReference type="NCBI Taxonomy" id="7395"/>
    <lineage>
        <taxon>Eukaryota</taxon>
        <taxon>Metazoa</taxon>
        <taxon>Ecdysozoa</taxon>
        <taxon>Arthropoda</taxon>
        <taxon>Hexapoda</taxon>
        <taxon>Insecta</taxon>
        <taxon>Pterygota</taxon>
        <taxon>Neoptera</taxon>
        <taxon>Endopterygota</taxon>
        <taxon>Diptera</taxon>
        <taxon>Brachycera</taxon>
        <taxon>Muscomorpha</taxon>
        <taxon>Hippoboscoidea</taxon>
        <taxon>Glossinidae</taxon>
        <taxon>Glossina</taxon>
    </lineage>
</organism>
<dbReference type="VEuPathDB" id="VectorBase:GAUT035142"/>
<evidence type="ECO:0000313" key="2">
    <source>
        <dbReference type="Proteomes" id="UP000078200"/>
    </source>
</evidence>
<reference evidence="1" key="1">
    <citation type="submission" date="2020-05" db="UniProtKB">
        <authorList>
            <consortium name="EnsemblMetazoa"/>
        </authorList>
    </citation>
    <scope>IDENTIFICATION</scope>
    <source>
        <strain evidence="1">TTRI</strain>
    </source>
</reference>